<organism evidence="3 4">
    <name type="scientific">Brassica cretica</name>
    <name type="common">Mustard</name>
    <dbReference type="NCBI Taxonomy" id="69181"/>
    <lineage>
        <taxon>Eukaryota</taxon>
        <taxon>Viridiplantae</taxon>
        <taxon>Streptophyta</taxon>
        <taxon>Embryophyta</taxon>
        <taxon>Tracheophyta</taxon>
        <taxon>Spermatophyta</taxon>
        <taxon>Magnoliopsida</taxon>
        <taxon>eudicotyledons</taxon>
        <taxon>Gunneridae</taxon>
        <taxon>Pentapetalae</taxon>
        <taxon>rosids</taxon>
        <taxon>malvids</taxon>
        <taxon>Brassicales</taxon>
        <taxon>Brassicaceae</taxon>
        <taxon>Brassiceae</taxon>
        <taxon>Brassica</taxon>
    </lineage>
</organism>
<gene>
    <name evidence="3" type="ORF">F2Q68_00017774</name>
</gene>
<evidence type="ECO:0000313" key="3">
    <source>
        <dbReference type="EMBL" id="KAF2557437.1"/>
    </source>
</evidence>
<feature type="non-terminal residue" evidence="3">
    <location>
        <position position="1"/>
    </location>
</feature>
<dbReference type="PANTHER" id="PTHR45966">
    <property type="entry name" value="GDSL-LIKE LIPASE/ACYLHYDROLASE"/>
    <property type="match status" value="1"/>
</dbReference>
<sequence>EYAWLPLIPPYLQPGNGVNQFTYGVNFASAGAGALVETYQPQNVIPLGSQLNNFKNVEKMLKDKLGDAETKRIISRAVYLIQIGPNDYFYPFSINASHFESNSKDKFVDNVIGNTTTVIEGIYKLGGRKFGLMNMGRLDCVPGLLTMDPNRIGSCFEPITELIKLHNLRIPNVLRDLQRRLPGFKYSLFDSYTAGTEAMENPTKYGFKEVKKACCGSGPFRGSSTCGYRAGTSRDFELCENVSDYMFFDGSHTSEKANQQTAELMWDGPSDLVGPYTLKTLFQNL</sequence>
<dbReference type="AlphaFoldDB" id="A0A8S9HKW1"/>
<dbReference type="InterPro" id="IPR044552">
    <property type="entry name" value="GLIP1-5/GLL25"/>
</dbReference>
<proteinExistence type="inferred from homology"/>
<dbReference type="Gene3D" id="3.40.50.1110">
    <property type="entry name" value="SGNH hydrolase"/>
    <property type="match status" value="1"/>
</dbReference>
<dbReference type="InterPro" id="IPR035669">
    <property type="entry name" value="SGNH_plant_lipase-like"/>
</dbReference>
<evidence type="ECO:0000313" key="4">
    <source>
        <dbReference type="Proteomes" id="UP000712281"/>
    </source>
</evidence>
<protein>
    <submittedName>
        <fullName evidence="3">Uncharacterized protein</fullName>
    </submittedName>
</protein>
<keyword evidence="2" id="KW-0732">Signal</keyword>
<comment type="caution">
    <text evidence="3">The sequence shown here is derived from an EMBL/GenBank/DDBJ whole genome shotgun (WGS) entry which is preliminary data.</text>
</comment>
<evidence type="ECO:0000256" key="1">
    <source>
        <dbReference type="ARBA" id="ARBA00008668"/>
    </source>
</evidence>
<name>A0A8S9HKW1_BRACR</name>
<dbReference type="InterPro" id="IPR001087">
    <property type="entry name" value="GDSL"/>
</dbReference>
<dbReference type="PANTHER" id="PTHR45966:SF1">
    <property type="entry name" value="GDSL ESTERASE_LIPASE 1-RELATED"/>
    <property type="match status" value="1"/>
</dbReference>
<dbReference type="Proteomes" id="UP000712281">
    <property type="component" value="Unassembled WGS sequence"/>
</dbReference>
<dbReference type="GO" id="GO:0016298">
    <property type="term" value="F:lipase activity"/>
    <property type="evidence" value="ECO:0007669"/>
    <property type="project" value="TreeGrafter"/>
</dbReference>
<dbReference type="InterPro" id="IPR036514">
    <property type="entry name" value="SGNH_hydro_sf"/>
</dbReference>
<dbReference type="Pfam" id="PF00657">
    <property type="entry name" value="Lipase_GDSL"/>
    <property type="match status" value="1"/>
</dbReference>
<accession>A0A8S9HKW1</accession>
<reference evidence="3" key="1">
    <citation type="submission" date="2019-12" db="EMBL/GenBank/DDBJ databases">
        <title>Genome sequencing and annotation of Brassica cretica.</title>
        <authorList>
            <person name="Studholme D.J."/>
            <person name="Sarris P.F."/>
        </authorList>
    </citation>
    <scope>NUCLEOTIDE SEQUENCE</scope>
    <source>
        <strain evidence="3">PFS-001/15</strain>
        <tissue evidence="3">Leaf</tissue>
    </source>
</reference>
<evidence type="ECO:0000256" key="2">
    <source>
        <dbReference type="ARBA" id="ARBA00022729"/>
    </source>
</evidence>
<dbReference type="EMBL" id="QGKW02001940">
    <property type="protein sequence ID" value="KAF2557437.1"/>
    <property type="molecule type" value="Genomic_DNA"/>
</dbReference>
<comment type="similarity">
    <text evidence="1">Belongs to the 'GDSL' lipolytic enzyme family.</text>
</comment>
<dbReference type="CDD" id="cd01837">
    <property type="entry name" value="SGNH_plant_lipase_like"/>
    <property type="match status" value="1"/>
</dbReference>
<dbReference type="SUPFAM" id="SSF52266">
    <property type="entry name" value="SGNH hydrolase"/>
    <property type="match status" value="1"/>
</dbReference>